<reference evidence="1 2" key="1">
    <citation type="journal article" date="2019" name="Commun. Biol.">
        <title>The bagworm genome reveals a unique fibroin gene that provides high tensile strength.</title>
        <authorList>
            <person name="Kono N."/>
            <person name="Nakamura H."/>
            <person name="Ohtoshi R."/>
            <person name="Tomita M."/>
            <person name="Numata K."/>
            <person name="Arakawa K."/>
        </authorList>
    </citation>
    <scope>NUCLEOTIDE SEQUENCE [LARGE SCALE GENOMIC DNA]</scope>
</reference>
<evidence type="ECO:0000313" key="1">
    <source>
        <dbReference type="EMBL" id="GBP10876.1"/>
    </source>
</evidence>
<gene>
    <name evidence="1" type="ORF">EVAR_5456_1</name>
</gene>
<dbReference type="Proteomes" id="UP000299102">
    <property type="component" value="Unassembled WGS sequence"/>
</dbReference>
<protein>
    <submittedName>
        <fullName evidence="1">Uncharacterized protein</fullName>
    </submittedName>
</protein>
<organism evidence="1 2">
    <name type="scientific">Eumeta variegata</name>
    <name type="common">Bagworm moth</name>
    <name type="synonym">Eumeta japonica</name>
    <dbReference type="NCBI Taxonomy" id="151549"/>
    <lineage>
        <taxon>Eukaryota</taxon>
        <taxon>Metazoa</taxon>
        <taxon>Ecdysozoa</taxon>
        <taxon>Arthropoda</taxon>
        <taxon>Hexapoda</taxon>
        <taxon>Insecta</taxon>
        <taxon>Pterygota</taxon>
        <taxon>Neoptera</taxon>
        <taxon>Endopterygota</taxon>
        <taxon>Lepidoptera</taxon>
        <taxon>Glossata</taxon>
        <taxon>Ditrysia</taxon>
        <taxon>Tineoidea</taxon>
        <taxon>Psychidae</taxon>
        <taxon>Oiketicinae</taxon>
        <taxon>Eumeta</taxon>
    </lineage>
</organism>
<name>A0A4C1T9R4_EUMVA</name>
<dbReference type="OrthoDB" id="412981at2759"/>
<sequence>MACRRECHEDGRPFDRPIACHAIKAETPRTEGGMANQGAILGRTNRSLMVYMFHLSGHAQVEHVNHQSRAARSMLRPVLRSHLPLRAKVALYKGYIRSRLTYAAPAWYALCSASQRKRIQAQQNIALRMIVGAGRALLAGCSTSLTKAPMNSFRTSHQRKRGRRAADPSLENYSKHLLPNTRTRLIKKTYMQWTPRKGTTA</sequence>
<evidence type="ECO:0000313" key="2">
    <source>
        <dbReference type="Proteomes" id="UP000299102"/>
    </source>
</evidence>
<proteinExistence type="predicted"/>
<accession>A0A4C1T9R4</accession>
<keyword evidence="2" id="KW-1185">Reference proteome</keyword>
<comment type="caution">
    <text evidence="1">The sequence shown here is derived from an EMBL/GenBank/DDBJ whole genome shotgun (WGS) entry which is preliminary data.</text>
</comment>
<dbReference type="EMBL" id="BGZK01000043">
    <property type="protein sequence ID" value="GBP10876.1"/>
    <property type="molecule type" value="Genomic_DNA"/>
</dbReference>
<dbReference type="AlphaFoldDB" id="A0A4C1T9R4"/>